<comment type="caution">
    <text evidence="2">The sequence shown here is derived from an EMBL/GenBank/DDBJ whole genome shotgun (WGS) entry which is preliminary data.</text>
</comment>
<dbReference type="AlphaFoldDB" id="A0A922HW67"/>
<sequence length="136" mass="14396">MSIIDGVVLITLFIGEFLLEIFHVFINIPTVVDNVDNNDDIGDGVKLSIIGVDIESEMDNVCGSTYESELADDDNDVCNDVVSDEIDCGKRGLGGGGGGGGFLNNVPECDPGVDDDDDNCCCFCGKVLNELNVVVE</sequence>
<reference evidence="2" key="2">
    <citation type="journal article" date="2022" name="Res Sq">
        <title>Comparative Genomics Reveals Insights into the Divergent Evolution of Astigmatic Mites and Household Pest Adaptations.</title>
        <authorList>
            <person name="Xiong Q."/>
            <person name="Wan A.T.-Y."/>
            <person name="Liu X.-Y."/>
            <person name="Fung C.S.-H."/>
            <person name="Xiao X."/>
            <person name="Malainual N."/>
            <person name="Hou J."/>
            <person name="Wang L."/>
            <person name="Wang M."/>
            <person name="Yang K."/>
            <person name="Cui Y."/>
            <person name="Leung E."/>
            <person name="Nong W."/>
            <person name="Shin S.-K."/>
            <person name="Au S."/>
            <person name="Jeong K.Y."/>
            <person name="Chew F.T."/>
            <person name="Hui J."/>
            <person name="Leung T.F."/>
            <person name="Tungtrongchitr A."/>
            <person name="Zhong N."/>
            <person name="Liu Z."/>
            <person name="Tsui S."/>
        </authorList>
    </citation>
    <scope>NUCLEOTIDE SEQUENCE</scope>
    <source>
        <strain evidence="2">Derf</strain>
        <tissue evidence="2">Whole organism</tissue>
    </source>
</reference>
<name>A0A922HW67_DERFA</name>
<protein>
    <submittedName>
        <fullName evidence="2">Uncharacterized protein</fullName>
    </submittedName>
</protein>
<dbReference type="EMBL" id="ASGP02000004">
    <property type="protein sequence ID" value="KAH9512057.1"/>
    <property type="molecule type" value="Genomic_DNA"/>
</dbReference>
<dbReference type="Proteomes" id="UP000790347">
    <property type="component" value="Unassembled WGS sequence"/>
</dbReference>
<gene>
    <name evidence="2" type="ORF">DERF_010466</name>
</gene>
<keyword evidence="1" id="KW-1133">Transmembrane helix</keyword>
<keyword evidence="1" id="KW-0472">Membrane</keyword>
<evidence type="ECO:0000313" key="3">
    <source>
        <dbReference type="Proteomes" id="UP000790347"/>
    </source>
</evidence>
<evidence type="ECO:0000313" key="2">
    <source>
        <dbReference type="EMBL" id="KAH9512057.1"/>
    </source>
</evidence>
<evidence type="ECO:0000256" key="1">
    <source>
        <dbReference type="SAM" id="Phobius"/>
    </source>
</evidence>
<accession>A0A922HW67</accession>
<keyword evidence="3" id="KW-1185">Reference proteome</keyword>
<reference evidence="2" key="1">
    <citation type="submission" date="2013-05" db="EMBL/GenBank/DDBJ databases">
        <authorList>
            <person name="Yim A.K.Y."/>
            <person name="Chan T.F."/>
            <person name="Ji K.M."/>
            <person name="Liu X.Y."/>
            <person name="Zhou J.W."/>
            <person name="Li R.Q."/>
            <person name="Yang K.Y."/>
            <person name="Li J."/>
            <person name="Li M."/>
            <person name="Law P.T.W."/>
            <person name="Wu Y.L."/>
            <person name="Cai Z.L."/>
            <person name="Qin H."/>
            <person name="Bao Y."/>
            <person name="Leung R.K.K."/>
            <person name="Ng P.K.S."/>
            <person name="Zou J."/>
            <person name="Zhong X.J."/>
            <person name="Ran P.X."/>
            <person name="Zhong N.S."/>
            <person name="Liu Z.G."/>
            <person name="Tsui S.K.W."/>
        </authorList>
    </citation>
    <scope>NUCLEOTIDE SEQUENCE</scope>
    <source>
        <strain evidence="2">Derf</strain>
        <tissue evidence="2">Whole organism</tissue>
    </source>
</reference>
<proteinExistence type="predicted"/>
<organism evidence="2 3">
    <name type="scientific">Dermatophagoides farinae</name>
    <name type="common">American house dust mite</name>
    <dbReference type="NCBI Taxonomy" id="6954"/>
    <lineage>
        <taxon>Eukaryota</taxon>
        <taxon>Metazoa</taxon>
        <taxon>Ecdysozoa</taxon>
        <taxon>Arthropoda</taxon>
        <taxon>Chelicerata</taxon>
        <taxon>Arachnida</taxon>
        <taxon>Acari</taxon>
        <taxon>Acariformes</taxon>
        <taxon>Sarcoptiformes</taxon>
        <taxon>Astigmata</taxon>
        <taxon>Psoroptidia</taxon>
        <taxon>Analgoidea</taxon>
        <taxon>Pyroglyphidae</taxon>
        <taxon>Dermatophagoidinae</taxon>
        <taxon>Dermatophagoides</taxon>
    </lineage>
</organism>
<feature type="transmembrane region" description="Helical" evidence="1">
    <location>
        <begin position="7"/>
        <end position="26"/>
    </location>
</feature>
<keyword evidence="1" id="KW-0812">Transmembrane</keyword>